<dbReference type="EMBL" id="MK977709">
    <property type="protein sequence ID" value="QDF19977.1"/>
    <property type="molecule type" value="Genomic_DNA"/>
</dbReference>
<gene>
    <name evidence="1" type="primary">90</name>
    <name evidence="1" type="ORF">SEA_THETABOB_90</name>
</gene>
<reference evidence="1 2" key="1">
    <citation type="submission" date="2019-05" db="EMBL/GenBank/DDBJ databases">
        <authorList>
            <person name="Plymale R.C."/>
            <person name="Garlena R.A."/>
            <person name="Russell D.A."/>
            <person name="Pope W.H."/>
            <person name="Jacobs-Sera D."/>
            <person name="Hatfull G.F."/>
        </authorList>
    </citation>
    <scope>NUCLEOTIDE SEQUENCE [LARGE SCALE GENOMIC DNA]</scope>
</reference>
<protein>
    <submittedName>
        <fullName evidence="1">Uncharacterized protein</fullName>
    </submittedName>
</protein>
<accession>A0A4Y6EPD4</accession>
<sequence>MGASVVNKIVSPADHIDRAKEEAAAGDYQAAQVHALIAIAQLLNTKDQS</sequence>
<organism evidence="1 2">
    <name type="scientific">Mycobacterium phage ThetaBob</name>
    <dbReference type="NCBI Taxonomy" id="2588513"/>
    <lineage>
        <taxon>Viruses</taxon>
        <taxon>Duplodnaviria</taxon>
        <taxon>Heunggongvirae</taxon>
        <taxon>Uroviricota</taxon>
        <taxon>Caudoviricetes</taxon>
        <taxon>Gracegardnervirinae</taxon>
        <taxon>Thetabobvirus</taxon>
        <taxon>Thetabobvirus thetabob</taxon>
        <taxon>Mycobacterium virus ThetaBob</taxon>
    </lineage>
</organism>
<dbReference type="KEGG" id="vg:55619335"/>
<dbReference type="RefSeq" id="YP_009848909.1">
    <property type="nucleotide sequence ID" value="NC_048788.1"/>
</dbReference>
<dbReference type="Proteomes" id="UP000317774">
    <property type="component" value="Segment"/>
</dbReference>
<dbReference type="GeneID" id="55619335"/>
<proteinExistence type="predicted"/>
<name>A0A4Y6EPD4_9CAUD</name>
<evidence type="ECO:0000313" key="2">
    <source>
        <dbReference type="Proteomes" id="UP000317774"/>
    </source>
</evidence>
<evidence type="ECO:0000313" key="1">
    <source>
        <dbReference type="EMBL" id="QDF19977.1"/>
    </source>
</evidence>
<keyword evidence="2" id="KW-1185">Reference proteome</keyword>